<dbReference type="AlphaFoldDB" id="C6VXJ4"/>
<dbReference type="KEGG" id="dfe:Dfer_2114"/>
<sequence>MILPEPTANIRVIAGANSLDIILKNTHYPDDLLASDAPVACRIEWTAEGPFLVFGFRLPSYDFSEPLDNRGQGCPGWLHQPQITVRLLLADNVIADRVTERIFVLSQHDSDRIRGNQ</sequence>
<dbReference type="RefSeq" id="WP_015811589.1">
    <property type="nucleotide sequence ID" value="NC_013037.1"/>
</dbReference>
<evidence type="ECO:0000313" key="2">
    <source>
        <dbReference type="Proteomes" id="UP000002011"/>
    </source>
</evidence>
<dbReference type="HOGENOM" id="CLU_2081065_0_0_10"/>
<name>C6VXJ4_DYAFD</name>
<dbReference type="OrthoDB" id="961134at2"/>
<dbReference type="EMBL" id="CP001619">
    <property type="protein sequence ID" value="ACT93337.1"/>
    <property type="molecule type" value="Genomic_DNA"/>
</dbReference>
<accession>C6VXJ4</accession>
<keyword evidence="2" id="KW-1185">Reference proteome</keyword>
<gene>
    <name evidence="1" type="ordered locus">Dfer_2114</name>
</gene>
<organism evidence="1 2">
    <name type="scientific">Dyadobacter fermentans (strain ATCC 700827 / DSM 18053 / CIP 107007 / KCTC 52180 / NS114)</name>
    <dbReference type="NCBI Taxonomy" id="471854"/>
    <lineage>
        <taxon>Bacteria</taxon>
        <taxon>Pseudomonadati</taxon>
        <taxon>Bacteroidota</taxon>
        <taxon>Cytophagia</taxon>
        <taxon>Cytophagales</taxon>
        <taxon>Spirosomataceae</taxon>
        <taxon>Dyadobacter</taxon>
    </lineage>
</organism>
<reference evidence="1 2" key="1">
    <citation type="journal article" date="2009" name="Stand. Genomic Sci.">
        <title>Complete genome sequence of Dyadobacter fermentans type strain (NS114).</title>
        <authorList>
            <person name="Lang E."/>
            <person name="Lapidus A."/>
            <person name="Chertkov O."/>
            <person name="Brettin T."/>
            <person name="Detter J.C."/>
            <person name="Han C."/>
            <person name="Copeland A."/>
            <person name="Glavina Del Rio T."/>
            <person name="Nolan M."/>
            <person name="Chen F."/>
            <person name="Lucas S."/>
            <person name="Tice H."/>
            <person name="Cheng J.F."/>
            <person name="Land M."/>
            <person name="Hauser L."/>
            <person name="Chang Y.J."/>
            <person name="Jeffries C.D."/>
            <person name="Kopitz M."/>
            <person name="Bruce D."/>
            <person name="Goodwin L."/>
            <person name="Pitluck S."/>
            <person name="Ovchinnikova G."/>
            <person name="Pati A."/>
            <person name="Ivanova N."/>
            <person name="Mavrommatis K."/>
            <person name="Chen A."/>
            <person name="Palaniappan K."/>
            <person name="Chain P."/>
            <person name="Bristow J."/>
            <person name="Eisen J.A."/>
            <person name="Markowitz V."/>
            <person name="Hugenholtz P."/>
            <person name="Goker M."/>
            <person name="Rohde M."/>
            <person name="Kyrpides N.C."/>
            <person name="Klenk H.P."/>
        </authorList>
    </citation>
    <scope>NUCLEOTIDE SEQUENCE [LARGE SCALE GENOMIC DNA]</scope>
    <source>
        <strain evidence="2">ATCC 700827 / DSM 18053 / CIP 107007 / KCTC 52180 / NS114</strain>
    </source>
</reference>
<protein>
    <submittedName>
        <fullName evidence="1">Uncharacterized protein</fullName>
    </submittedName>
</protein>
<evidence type="ECO:0000313" key="1">
    <source>
        <dbReference type="EMBL" id="ACT93337.1"/>
    </source>
</evidence>
<proteinExistence type="predicted"/>
<dbReference type="Proteomes" id="UP000002011">
    <property type="component" value="Chromosome"/>
</dbReference>